<dbReference type="InterPro" id="IPR001163">
    <property type="entry name" value="Sm_dom_euk/arc"/>
</dbReference>
<dbReference type="OrthoDB" id="10256176at2759"/>
<dbReference type="Proteomes" id="UP000270296">
    <property type="component" value="Unassembled WGS sequence"/>
</dbReference>
<reference evidence="14" key="1">
    <citation type="submission" date="2016-06" db="UniProtKB">
        <authorList>
            <consortium name="WormBaseParasite"/>
        </authorList>
    </citation>
    <scope>IDENTIFICATION</scope>
</reference>
<evidence type="ECO:0000256" key="4">
    <source>
        <dbReference type="ARBA" id="ARBA00022728"/>
    </source>
</evidence>
<evidence type="ECO:0000256" key="8">
    <source>
        <dbReference type="ARBA" id="ARBA00023274"/>
    </source>
</evidence>
<keyword evidence="7 10" id="KW-0539">Nucleus</keyword>
<evidence type="ECO:0000313" key="14">
    <source>
        <dbReference type="WBParaSite" id="SBAD_0000125001-mRNA-1"/>
    </source>
</evidence>
<dbReference type="InterPro" id="IPR047575">
    <property type="entry name" value="Sm"/>
</dbReference>
<dbReference type="GO" id="GO:0071013">
    <property type="term" value="C:catalytic step 2 spliceosome"/>
    <property type="evidence" value="ECO:0007669"/>
    <property type="project" value="TreeGrafter"/>
</dbReference>
<evidence type="ECO:0000313" key="13">
    <source>
        <dbReference type="Proteomes" id="UP000270296"/>
    </source>
</evidence>
<comment type="subcellular location">
    <subcellularLocation>
        <location evidence="1">Nucleus</location>
    </subcellularLocation>
</comment>
<evidence type="ECO:0000256" key="9">
    <source>
        <dbReference type="ARBA" id="ARBA00067755"/>
    </source>
</evidence>
<dbReference type="InterPro" id="IPR016654">
    <property type="entry name" value="U6_snRNA_Lsm2"/>
</dbReference>
<organism evidence="14">
    <name type="scientific">Soboliphyme baturini</name>
    <dbReference type="NCBI Taxonomy" id="241478"/>
    <lineage>
        <taxon>Eukaryota</taxon>
        <taxon>Metazoa</taxon>
        <taxon>Ecdysozoa</taxon>
        <taxon>Nematoda</taxon>
        <taxon>Enoplea</taxon>
        <taxon>Dorylaimia</taxon>
        <taxon>Dioctophymatida</taxon>
        <taxon>Dioctophymatoidea</taxon>
        <taxon>Soboliphymatidae</taxon>
        <taxon>Soboliphyme</taxon>
    </lineage>
</organism>
<dbReference type="Pfam" id="PF01423">
    <property type="entry name" value="LSM"/>
    <property type="match status" value="1"/>
</dbReference>
<evidence type="ECO:0000313" key="12">
    <source>
        <dbReference type="EMBL" id="VDO93529.1"/>
    </source>
</evidence>
<keyword evidence="5 10" id="KW-0694">RNA-binding</keyword>
<protein>
    <recommendedName>
        <fullName evidence="9 10">U6 snRNA-associated Sm-like protein LSm2</fullName>
    </recommendedName>
</protein>
<dbReference type="SUPFAM" id="SSF50182">
    <property type="entry name" value="Sm-like ribonucleoproteins"/>
    <property type="match status" value="1"/>
</dbReference>
<sequence>MLFFSFFKSLVGKEVVVELKNDLSIAGTLHSVDQFLNIKLTDISVTDAEKYPHMLSVKNCFIRGSVVRYVQISPEEVDTLLLQDATRKEAAAQVKR</sequence>
<dbReference type="GO" id="GO:1990726">
    <property type="term" value="C:Lsm1-7-Pat1 complex"/>
    <property type="evidence" value="ECO:0007669"/>
    <property type="project" value="TreeGrafter"/>
</dbReference>
<evidence type="ECO:0000256" key="7">
    <source>
        <dbReference type="ARBA" id="ARBA00023242"/>
    </source>
</evidence>
<dbReference type="FunFam" id="2.30.30.100:FF:000009">
    <property type="entry name" value="U6 snRNA-associated Sm-like protein LSm2"/>
    <property type="match status" value="1"/>
</dbReference>
<dbReference type="Gene3D" id="2.30.30.100">
    <property type="match status" value="1"/>
</dbReference>
<reference evidence="12 13" key="2">
    <citation type="submission" date="2018-11" db="EMBL/GenBank/DDBJ databases">
        <authorList>
            <consortium name="Pathogen Informatics"/>
        </authorList>
    </citation>
    <scope>NUCLEOTIDE SEQUENCE [LARGE SCALE GENOMIC DNA]</scope>
</reference>
<dbReference type="WBParaSite" id="SBAD_0000125001-mRNA-1">
    <property type="protein sequence ID" value="SBAD_0000125001-mRNA-1"/>
    <property type="gene ID" value="SBAD_0000125001"/>
</dbReference>
<comment type="similarity">
    <text evidence="2 10">Belongs to the snRNP Sm proteins family.</text>
</comment>
<dbReference type="GO" id="GO:0071011">
    <property type="term" value="C:precatalytic spliceosome"/>
    <property type="evidence" value="ECO:0007669"/>
    <property type="project" value="TreeGrafter"/>
</dbReference>
<dbReference type="InterPro" id="IPR010920">
    <property type="entry name" value="LSM_dom_sf"/>
</dbReference>
<dbReference type="GO" id="GO:0000398">
    <property type="term" value="P:mRNA splicing, via spliceosome"/>
    <property type="evidence" value="ECO:0007669"/>
    <property type="project" value="UniProtKB-UniRule"/>
</dbReference>
<evidence type="ECO:0000256" key="3">
    <source>
        <dbReference type="ARBA" id="ARBA00022664"/>
    </source>
</evidence>
<comment type="function">
    <text evidence="10">Binds specifically to the 3'-terminal U-tract of U6 snRNA.</text>
</comment>
<keyword evidence="4 10" id="KW-0747">Spliceosome</keyword>
<name>A0A183IC56_9BILA</name>
<evidence type="ECO:0000256" key="1">
    <source>
        <dbReference type="ARBA" id="ARBA00004123"/>
    </source>
</evidence>
<dbReference type="PIRSF" id="PIRSF016394">
    <property type="entry name" value="U6_snRNA_Lsm2"/>
    <property type="match status" value="1"/>
</dbReference>
<dbReference type="GO" id="GO:0046540">
    <property type="term" value="C:U4/U6 x U5 tri-snRNP complex"/>
    <property type="evidence" value="ECO:0007669"/>
    <property type="project" value="TreeGrafter"/>
</dbReference>
<dbReference type="GO" id="GO:0003723">
    <property type="term" value="F:RNA binding"/>
    <property type="evidence" value="ECO:0007669"/>
    <property type="project" value="UniProtKB-UniRule"/>
</dbReference>
<gene>
    <name evidence="12" type="ORF">SBAD_LOCUS1200</name>
</gene>
<dbReference type="PANTHER" id="PTHR13829">
    <property type="entry name" value="SNRNP CORE PROTEIN FAMILY MEMBER"/>
    <property type="match status" value="1"/>
</dbReference>
<dbReference type="AlphaFoldDB" id="A0A183IC56"/>
<keyword evidence="13" id="KW-1185">Reference proteome</keyword>
<evidence type="ECO:0000256" key="5">
    <source>
        <dbReference type="ARBA" id="ARBA00022884"/>
    </source>
</evidence>
<dbReference type="PANTHER" id="PTHR13829:SF2">
    <property type="entry name" value="U6 SNRNA-ASSOCIATED SM-LIKE PROTEIN LSM2"/>
    <property type="match status" value="1"/>
</dbReference>
<keyword evidence="3 10" id="KW-0507">mRNA processing</keyword>
<dbReference type="GO" id="GO:0005688">
    <property type="term" value="C:U6 snRNP"/>
    <property type="evidence" value="ECO:0007669"/>
    <property type="project" value="TreeGrafter"/>
</dbReference>
<evidence type="ECO:0000259" key="11">
    <source>
        <dbReference type="PROSITE" id="PS52002"/>
    </source>
</evidence>
<proteinExistence type="inferred from homology"/>
<dbReference type="EMBL" id="UZAM01006744">
    <property type="protein sequence ID" value="VDO93529.1"/>
    <property type="molecule type" value="Genomic_DNA"/>
</dbReference>
<feature type="domain" description="Sm" evidence="11">
    <location>
        <begin position="2"/>
        <end position="76"/>
    </location>
</feature>
<evidence type="ECO:0000256" key="6">
    <source>
        <dbReference type="ARBA" id="ARBA00023187"/>
    </source>
</evidence>
<keyword evidence="8 10" id="KW-0687">Ribonucleoprotein</keyword>
<dbReference type="CDD" id="cd01725">
    <property type="entry name" value="LSm2"/>
    <property type="match status" value="1"/>
</dbReference>
<evidence type="ECO:0000256" key="2">
    <source>
        <dbReference type="ARBA" id="ARBA00006850"/>
    </source>
</evidence>
<dbReference type="SMART" id="SM00651">
    <property type="entry name" value="Sm"/>
    <property type="match status" value="1"/>
</dbReference>
<accession>A0A183IC56</accession>
<keyword evidence="6 10" id="KW-0508">mRNA splicing</keyword>
<dbReference type="PROSITE" id="PS52002">
    <property type="entry name" value="SM"/>
    <property type="match status" value="1"/>
</dbReference>
<evidence type="ECO:0000256" key="10">
    <source>
        <dbReference type="PIRNR" id="PIRNR016394"/>
    </source>
</evidence>
<dbReference type="GO" id="GO:0000932">
    <property type="term" value="C:P-body"/>
    <property type="evidence" value="ECO:0007669"/>
    <property type="project" value="TreeGrafter"/>
</dbReference>